<dbReference type="RefSeq" id="WP_257490008.1">
    <property type="nucleotide sequence ID" value="NZ_JANJZL010000001.1"/>
</dbReference>
<gene>
    <name evidence="4" type="ORF">NSA23_00125</name>
</gene>
<dbReference type="PANTHER" id="PTHR30619:SF7">
    <property type="entry name" value="BETA-LACTAMASE DOMAIN PROTEIN"/>
    <property type="match status" value="1"/>
</dbReference>
<dbReference type="Pfam" id="PF02805">
    <property type="entry name" value="Ada_Zn_binding"/>
    <property type="match status" value="1"/>
</dbReference>
<dbReference type="AlphaFoldDB" id="A0A9X2S3S1"/>
<name>A0A9X2S3S1_9FIRM</name>
<feature type="region of interest" description="Disordered" evidence="2">
    <location>
        <begin position="318"/>
        <end position="352"/>
    </location>
</feature>
<dbReference type="GO" id="GO:0006355">
    <property type="term" value="P:regulation of DNA-templated transcription"/>
    <property type="evidence" value="ECO:0007669"/>
    <property type="project" value="InterPro"/>
</dbReference>
<dbReference type="InterPro" id="IPR035681">
    <property type="entry name" value="ComA-like_MBL"/>
</dbReference>
<dbReference type="EMBL" id="JANJZL010000001">
    <property type="protein sequence ID" value="MCR2042509.1"/>
    <property type="molecule type" value="Genomic_DNA"/>
</dbReference>
<dbReference type="PROSITE" id="PS51257">
    <property type="entry name" value="PROKAR_LIPOPROTEIN"/>
    <property type="match status" value="1"/>
</dbReference>
<dbReference type="InterPro" id="IPR004026">
    <property type="entry name" value="Ada_DNA_repair_Zn-bd"/>
</dbReference>
<dbReference type="GO" id="GO:0008270">
    <property type="term" value="F:zinc ion binding"/>
    <property type="evidence" value="ECO:0007669"/>
    <property type="project" value="InterPro"/>
</dbReference>
<evidence type="ECO:0000256" key="2">
    <source>
        <dbReference type="SAM" id="MobiDB-lite"/>
    </source>
</evidence>
<dbReference type="InterPro" id="IPR036866">
    <property type="entry name" value="RibonucZ/Hydroxyglut_hydro"/>
</dbReference>
<evidence type="ECO:0000256" key="1">
    <source>
        <dbReference type="ARBA" id="ARBA00023159"/>
    </source>
</evidence>
<dbReference type="Gene3D" id="3.60.15.10">
    <property type="entry name" value="Ribonuclease Z/Hydroxyacylglutathione hydrolase-like"/>
    <property type="match status" value="1"/>
</dbReference>
<dbReference type="InterPro" id="IPR035451">
    <property type="entry name" value="Ada-like_dom_sf"/>
</dbReference>
<dbReference type="Pfam" id="PF00753">
    <property type="entry name" value="Lactamase_B"/>
    <property type="match status" value="1"/>
</dbReference>
<keyword evidence="1" id="KW-0010">Activator</keyword>
<dbReference type="GO" id="GO:0006281">
    <property type="term" value="P:DNA repair"/>
    <property type="evidence" value="ECO:0007669"/>
    <property type="project" value="InterPro"/>
</dbReference>
<proteinExistence type="predicted"/>
<accession>A0A9X2S3S1</accession>
<sequence length="352" mass="39834">MQKFKNLNVVLLLMLILILFLTGCEINPEESFQYNNEDLIVHFVDIGQGDSIFIQFPNGETSLIDAGPKVSSDIIVNYLKEMKVEKIDYIIATHPHEDHIGGLPEVIKNFEIGKIYMPDKTANTTIFKRLLSEIKSKDLKVNIPSAGEFIIDNNDLKYQVLAPNGDKYDNTNDYSIVSKITFKDNSFLFTGDAEKISEKEMVEKGYDLTANVLKVGHHGSSTSTTEEFLRKVGPAYGVISLAKDNKYGHPHKETIELLNKNGIKVLRTDELGNIIIKSNGKDIEVLDRNNLGNSIQEKNDEKVEENYIGNKNTKIYHSPDCNSLPKEENQMKFKSKEEAESKGYKLHEKCIK</sequence>
<dbReference type="CDD" id="cd07731">
    <property type="entry name" value="ComA-like_MBL-fold"/>
    <property type="match status" value="1"/>
</dbReference>
<evidence type="ECO:0000259" key="3">
    <source>
        <dbReference type="SMART" id="SM00849"/>
    </source>
</evidence>
<dbReference type="PANTHER" id="PTHR30619">
    <property type="entry name" value="DNA INTERNALIZATION/COMPETENCE PROTEIN COMEC/REC2"/>
    <property type="match status" value="1"/>
</dbReference>
<comment type="caution">
    <text evidence="4">The sequence shown here is derived from an EMBL/GenBank/DDBJ whole genome shotgun (WGS) entry which is preliminary data.</text>
</comment>
<dbReference type="SUPFAM" id="SSF57884">
    <property type="entry name" value="Ada DNA repair protein, N-terminal domain (N-Ada 10)"/>
    <property type="match status" value="1"/>
</dbReference>
<dbReference type="SUPFAM" id="SSF56281">
    <property type="entry name" value="Metallo-hydrolase/oxidoreductase"/>
    <property type="match status" value="1"/>
</dbReference>
<dbReference type="SMART" id="SM00849">
    <property type="entry name" value="Lactamase_B"/>
    <property type="match status" value="1"/>
</dbReference>
<protein>
    <submittedName>
        <fullName evidence="4">MBL fold metallo-hydrolase</fullName>
    </submittedName>
</protein>
<feature type="domain" description="Metallo-beta-lactamase" evidence="3">
    <location>
        <begin position="48"/>
        <end position="243"/>
    </location>
</feature>
<reference evidence="4" key="1">
    <citation type="submission" date="2022-07" db="EMBL/GenBank/DDBJ databases">
        <title>Enhanced cultured diversity of the mouse gut microbiota enables custom-made synthetic communities.</title>
        <authorList>
            <person name="Afrizal A."/>
        </authorList>
    </citation>
    <scope>NUCLEOTIDE SEQUENCE</scope>
    <source>
        <strain evidence="4">DSM 29482</strain>
    </source>
</reference>
<dbReference type="GO" id="GO:0003677">
    <property type="term" value="F:DNA binding"/>
    <property type="evidence" value="ECO:0007669"/>
    <property type="project" value="InterPro"/>
</dbReference>
<keyword evidence="5" id="KW-1185">Reference proteome</keyword>
<dbReference type="GO" id="GO:0008168">
    <property type="term" value="F:methyltransferase activity"/>
    <property type="evidence" value="ECO:0007669"/>
    <property type="project" value="InterPro"/>
</dbReference>
<dbReference type="Gene3D" id="3.40.10.10">
    <property type="entry name" value="DNA Methylphosphotriester Repair Domain"/>
    <property type="match status" value="1"/>
</dbReference>
<dbReference type="InterPro" id="IPR001279">
    <property type="entry name" value="Metallo-B-lactamas"/>
</dbReference>
<organism evidence="4 5">
    <name type="scientific">Anaerosalibacter massiliensis</name>
    <dbReference type="NCBI Taxonomy" id="1347392"/>
    <lineage>
        <taxon>Bacteria</taxon>
        <taxon>Bacillati</taxon>
        <taxon>Bacillota</taxon>
        <taxon>Tissierellia</taxon>
        <taxon>Tissierellales</taxon>
        <taxon>Sporanaerobacteraceae</taxon>
        <taxon>Anaerosalibacter</taxon>
    </lineage>
</organism>
<dbReference type="Proteomes" id="UP001142078">
    <property type="component" value="Unassembled WGS sequence"/>
</dbReference>
<dbReference type="InterPro" id="IPR052159">
    <property type="entry name" value="Competence_DNA_uptake"/>
</dbReference>
<evidence type="ECO:0000313" key="4">
    <source>
        <dbReference type="EMBL" id="MCR2042509.1"/>
    </source>
</evidence>
<evidence type="ECO:0000313" key="5">
    <source>
        <dbReference type="Proteomes" id="UP001142078"/>
    </source>
</evidence>
<feature type="compositionally biased region" description="Basic and acidic residues" evidence="2">
    <location>
        <begin position="325"/>
        <end position="352"/>
    </location>
</feature>